<sequence length="291" mass="32765">MSATTTTTQTEEFVPRGDVTSSLSFYAPPADGSRPAYYIPTDAAPYTNFGETLSQVLIRDLRGNESTLSLDKQAYNLHVSPTSFQFSDYEDEEKIKSVYYPEVEQIIKTHVPGAKNAKVIIFDHTIRRSAPDASRGPVLRAHIDQTPRSAALRLRRHLSEEEAQAVEANDERYMILNVWRPINGQVVSHPLAFADSSTVEEEDLVPVAHVYPDYEGETAGVKFSEKQGWWYVSGQKEDEVTLIKCFDSRRGENGEYRRVPHTAFIHPDTKEGARGRESIEVRCLVVGVKDE</sequence>
<name>U4L2L6_PYROM</name>
<dbReference type="STRING" id="1076935.U4L2L6"/>
<keyword evidence="3" id="KW-1185">Reference proteome</keyword>
<dbReference type="PANTHER" id="PTHR34598:SF1">
    <property type="entry name" value="PUTATIVE (AFU_ORTHOLOGUE AFUA_3G13140)-RELATED"/>
    <property type="match status" value="1"/>
</dbReference>
<dbReference type="PANTHER" id="PTHR34598">
    <property type="entry name" value="BLL6449 PROTEIN"/>
    <property type="match status" value="1"/>
</dbReference>
<comment type="similarity">
    <text evidence="1">Belongs to the asaB hydroxylase/desaturase family.</text>
</comment>
<protein>
    <submittedName>
        <fullName evidence="2">Similar to 7alpha-cephem-methoxylase P8 chain related protein, putative [Coccidioides posadasii C735 delta SOWgp] acc. no. XP_003068733</fullName>
    </submittedName>
</protein>
<accession>U4L2L6</accession>
<evidence type="ECO:0000256" key="1">
    <source>
        <dbReference type="ARBA" id="ARBA00023604"/>
    </source>
</evidence>
<dbReference type="OMA" id="IPIEHRY"/>
<gene>
    <name evidence="2" type="ORF">PCON_09132</name>
</gene>
<dbReference type="OrthoDB" id="412788at2759"/>
<dbReference type="Proteomes" id="UP000018144">
    <property type="component" value="Unassembled WGS sequence"/>
</dbReference>
<proteinExistence type="inferred from homology"/>
<dbReference type="GO" id="GO:0016491">
    <property type="term" value="F:oxidoreductase activity"/>
    <property type="evidence" value="ECO:0007669"/>
    <property type="project" value="InterPro"/>
</dbReference>
<dbReference type="InterPro" id="IPR044053">
    <property type="entry name" value="AsaB-like"/>
</dbReference>
<dbReference type="EMBL" id="HF935474">
    <property type="protein sequence ID" value="CCX09539.1"/>
    <property type="molecule type" value="Genomic_DNA"/>
</dbReference>
<reference evidence="2 3" key="1">
    <citation type="journal article" date="2013" name="PLoS Genet.">
        <title>The genome and development-dependent transcriptomes of Pyronema confluens: a window into fungal evolution.</title>
        <authorList>
            <person name="Traeger S."/>
            <person name="Altegoer F."/>
            <person name="Freitag M."/>
            <person name="Gabaldon T."/>
            <person name="Kempken F."/>
            <person name="Kumar A."/>
            <person name="Marcet-Houben M."/>
            <person name="Poggeler S."/>
            <person name="Stajich J.E."/>
            <person name="Nowrousian M."/>
        </authorList>
    </citation>
    <scope>NUCLEOTIDE SEQUENCE [LARGE SCALE GENOMIC DNA]</scope>
    <source>
        <strain evidence="3">CBS 100304</strain>
        <tissue evidence="2">Vegetative mycelium</tissue>
    </source>
</reference>
<evidence type="ECO:0000313" key="2">
    <source>
        <dbReference type="EMBL" id="CCX09539.1"/>
    </source>
</evidence>
<dbReference type="AlphaFoldDB" id="U4L2L6"/>
<dbReference type="NCBIfam" id="NF041278">
    <property type="entry name" value="CmcJ_NvfI_EfuI"/>
    <property type="match status" value="1"/>
</dbReference>
<evidence type="ECO:0000313" key="3">
    <source>
        <dbReference type="Proteomes" id="UP000018144"/>
    </source>
</evidence>
<organism evidence="2 3">
    <name type="scientific">Pyronema omphalodes (strain CBS 100304)</name>
    <name type="common">Pyronema confluens</name>
    <dbReference type="NCBI Taxonomy" id="1076935"/>
    <lineage>
        <taxon>Eukaryota</taxon>
        <taxon>Fungi</taxon>
        <taxon>Dikarya</taxon>
        <taxon>Ascomycota</taxon>
        <taxon>Pezizomycotina</taxon>
        <taxon>Pezizomycetes</taxon>
        <taxon>Pezizales</taxon>
        <taxon>Pyronemataceae</taxon>
        <taxon>Pyronema</taxon>
    </lineage>
</organism>
<dbReference type="eggNOG" id="ENOG502RXYQ">
    <property type="taxonomic scope" value="Eukaryota"/>
</dbReference>